<dbReference type="PANTHER" id="PTHR33164">
    <property type="entry name" value="TRANSCRIPTIONAL REGULATOR, MARR FAMILY"/>
    <property type="match status" value="1"/>
</dbReference>
<dbReference type="OrthoDB" id="9812268at2"/>
<sequence length="125" mass="13551">MALGRNEALALWRRLLLAGMGSPTGELTQRQLALLVTLYTAEGPHTVRGLAAGLAMSKPAVCRALDRLDRLGFARRKEDEADRRNVLVQRTVKGAVFMSDLGDAIERTLETPGADAVEGQAPLKR</sequence>
<dbReference type="InterPro" id="IPR039422">
    <property type="entry name" value="MarR/SlyA-like"/>
</dbReference>
<dbReference type="Proteomes" id="UP000326202">
    <property type="component" value="Chromosome"/>
</dbReference>
<dbReference type="InterPro" id="IPR036390">
    <property type="entry name" value="WH_DNA-bd_sf"/>
</dbReference>
<dbReference type="EMBL" id="CP042906">
    <property type="protein sequence ID" value="QEX15145.1"/>
    <property type="molecule type" value="Genomic_DNA"/>
</dbReference>
<dbReference type="Gene3D" id="1.10.10.10">
    <property type="entry name" value="Winged helix-like DNA-binding domain superfamily/Winged helix DNA-binding domain"/>
    <property type="match status" value="1"/>
</dbReference>
<dbReference type="GO" id="GO:0006950">
    <property type="term" value="P:response to stress"/>
    <property type="evidence" value="ECO:0007669"/>
    <property type="project" value="TreeGrafter"/>
</dbReference>
<dbReference type="SMART" id="SM00347">
    <property type="entry name" value="HTH_MARR"/>
    <property type="match status" value="1"/>
</dbReference>
<evidence type="ECO:0000313" key="3">
    <source>
        <dbReference type="Proteomes" id="UP000326202"/>
    </source>
</evidence>
<gene>
    <name evidence="2" type="ORF">FRZ44_04250</name>
</gene>
<keyword evidence="3" id="KW-1185">Reference proteome</keyword>
<dbReference type="InterPro" id="IPR036388">
    <property type="entry name" value="WH-like_DNA-bd_sf"/>
</dbReference>
<dbReference type="SUPFAM" id="SSF46785">
    <property type="entry name" value="Winged helix' DNA-binding domain"/>
    <property type="match status" value="1"/>
</dbReference>
<dbReference type="Pfam" id="PF12802">
    <property type="entry name" value="MarR_2"/>
    <property type="match status" value="1"/>
</dbReference>
<proteinExistence type="predicted"/>
<feature type="domain" description="HTH marR-type" evidence="1">
    <location>
        <begin position="1"/>
        <end position="125"/>
    </location>
</feature>
<dbReference type="PANTHER" id="PTHR33164:SF43">
    <property type="entry name" value="HTH-TYPE TRANSCRIPTIONAL REPRESSOR YETL"/>
    <property type="match status" value="1"/>
</dbReference>
<protein>
    <submittedName>
        <fullName evidence="2">MarR family transcriptional regulator</fullName>
    </submittedName>
</protein>
<dbReference type="KEGG" id="htq:FRZ44_04250"/>
<organism evidence="2 3">
    <name type="scientific">Hypericibacter terrae</name>
    <dbReference type="NCBI Taxonomy" id="2602015"/>
    <lineage>
        <taxon>Bacteria</taxon>
        <taxon>Pseudomonadati</taxon>
        <taxon>Pseudomonadota</taxon>
        <taxon>Alphaproteobacteria</taxon>
        <taxon>Rhodospirillales</taxon>
        <taxon>Dongiaceae</taxon>
        <taxon>Hypericibacter</taxon>
    </lineage>
</organism>
<name>A0A5J6MFD1_9PROT</name>
<reference evidence="2 3" key="1">
    <citation type="submission" date="2019-08" db="EMBL/GenBank/DDBJ databases">
        <title>Hyperibacter terrae gen. nov., sp. nov. and Hyperibacter viscosus sp. nov., two new members in the family Rhodospirillaceae isolated from the rhizosphere of Hypericum perforatum.</title>
        <authorList>
            <person name="Noviana Z."/>
        </authorList>
    </citation>
    <scope>NUCLEOTIDE SEQUENCE [LARGE SCALE GENOMIC DNA]</scope>
    <source>
        <strain evidence="2 3">R5913</strain>
    </source>
</reference>
<accession>A0A5J6MFD1</accession>
<evidence type="ECO:0000313" key="2">
    <source>
        <dbReference type="EMBL" id="QEX15145.1"/>
    </source>
</evidence>
<dbReference type="GO" id="GO:0003700">
    <property type="term" value="F:DNA-binding transcription factor activity"/>
    <property type="evidence" value="ECO:0007669"/>
    <property type="project" value="InterPro"/>
</dbReference>
<dbReference type="AlphaFoldDB" id="A0A5J6MFD1"/>
<dbReference type="RefSeq" id="WP_151175628.1">
    <property type="nucleotide sequence ID" value="NZ_CP042906.1"/>
</dbReference>
<dbReference type="PROSITE" id="PS50995">
    <property type="entry name" value="HTH_MARR_2"/>
    <property type="match status" value="1"/>
</dbReference>
<dbReference type="InterPro" id="IPR000835">
    <property type="entry name" value="HTH_MarR-typ"/>
</dbReference>
<evidence type="ECO:0000259" key="1">
    <source>
        <dbReference type="PROSITE" id="PS50995"/>
    </source>
</evidence>